<keyword evidence="2" id="KW-0808">Transferase</keyword>
<proteinExistence type="predicted"/>
<dbReference type="Pfam" id="PF06080">
    <property type="entry name" value="DUF938"/>
    <property type="match status" value="1"/>
</dbReference>
<dbReference type="GO" id="GO:0008168">
    <property type="term" value="F:methyltransferase activity"/>
    <property type="evidence" value="ECO:0007669"/>
    <property type="project" value="UniProtKB-KW"/>
</dbReference>
<evidence type="ECO:0000313" key="2">
    <source>
        <dbReference type="EMBL" id="KVK74847.1"/>
    </source>
</evidence>
<dbReference type="GO" id="GO:0032259">
    <property type="term" value="P:methylation"/>
    <property type="evidence" value="ECO:0007669"/>
    <property type="project" value="UniProtKB-KW"/>
</dbReference>
<dbReference type="SUPFAM" id="SSF53335">
    <property type="entry name" value="S-adenosyl-L-methionine-dependent methyltransferases"/>
    <property type="match status" value="1"/>
</dbReference>
<keyword evidence="2" id="KW-0489">Methyltransferase</keyword>
<evidence type="ECO:0000256" key="1">
    <source>
        <dbReference type="SAM" id="MobiDB-lite"/>
    </source>
</evidence>
<dbReference type="RefSeq" id="WP_059732017.1">
    <property type="nucleotide sequence ID" value="NZ_LOYH01000092.1"/>
</dbReference>
<dbReference type="InterPro" id="IPR010342">
    <property type="entry name" value="DUF938"/>
</dbReference>
<organism evidence="2 3">
    <name type="scientific">Burkholderia cepacia</name>
    <name type="common">Pseudomonas cepacia</name>
    <dbReference type="NCBI Taxonomy" id="292"/>
    <lineage>
        <taxon>Bacteria</taxon>
        <taxon>Pseudomonadati</taxon>
        <taxon>Pseudomonadota</taxon>
        <taxon>Betaproteobacteria</taxon>
        <taxon>Burkholderiales</taxon>
        <taxon>Burkholderiaceae</taxon>
        <taxon>Burkholderia</taxon>
        <taxon>Burkholderia cepacia complex</taxon>
    </lineage>
</organism>
<dbReference type="AlphaFoldDB" id="A0A103Z7I3"/>
<dbReference type="PANTHER" id="PTHR20974:SF0">
    <property type="entry name" value="UPF0585 PROTEIN CG18661"/>
    <property type="match status" value="1"/>
</dbReference>
<dbReference type="EMBL" id="LOYH01000092">
    <property type="protein sequence ID" value="KVK74847.1"/>
    <property type="molecule type" value="Genomic_DNA"/>
</dbReference>
<evidence type="ECO:0000313" key="3">
    <source>
        <dbReference type="Proteomes" id="UP000069001"/>
    </source>
</evidence>
<name>A0A103Z7I3_BURCE</name>
<dbReference type="InterPro" id="IPR029063">
    <property type="entry name" value="SAM-dependent_MTases_sf"/>
</dbReference>
<dbReference type="Proteomes" id="UP000069001">
    <property type="component" value="Unassembled WGS sequence"/>
</dbReference>
<reference evidence="2 3" key="1">
    <citation type="submission" date="2015-11" db="EMBL/GenBank/DDBJ databases">
        <title>Expanding the genomic diversity of Burkholderia species for the development of highly accurate diagnostics.</title>
        <authorList>
            <person name="Sahl J."/>
            <person name="Keim P."/>
            <person name="Wagner D."/>
        </authorList>
    </citation>
    <scope>NUCLEOTIDE SEQUENCE [LARGE SCALE GENOMIC DNA]</scope>
    <source>
        <strain evidence="2 3">MSMB1302</strain>
    </source>
</reference>
<dbReference type="Gene3D" id="3.40.50.150">
    <property type="entry name" value="Vaccinia Virus protein VP39"/>
    <property type="match status" value="1"/>
</dbReference>
<comment type="caution">
    <text evidence="2">The sequence shown here is derived from an EMBL/GenBank/DDBJ whole genome shotgun (WGS) entry which is preliminary data.</text>
</comment>
<protein>
    <submittedName>
        <fullName evidence="2">SAM-dependent methyltransferase</fullName>
    </submittedName>
</protein>
<dbReference type="CDD" id="cd02440">
    <property type="entry name" value="AdoMet_MTases"/>
    <property type="match status" value="1"/>
</dbReference>
<sequence length="216" mass="23341">MTDPTASPDPSDPSARLSAPAAERNRGPILDVLRRVLPASGRVLEIASGTGQHVVHFAQALPGLHWQPSDPDAQARRSIAAWVAHAGLANVAGPLAFDVRDASWPVDTLDAIVCINMIHISPWACTDALFAGASRLLRPGGVLFLYGPYRREGRHTAPSNEAFDLQLRSRDPSWGVRDLETVVALGLDRGLDCIEVVEMPANNLSVVFRRLPHAEQ</sequence>
<feature type="region of interest" description="Disordered" evidence="1">
    <location>
        <begin position="1"/>
        <end position="21"/>
    </location>
</feature>
<dbReference type="PANTHER" id="PTHR20974">
    <property type="entry name" value="UPF0585 PROTEIN CG18661"/>
    <property type="match status" value="1"/>
</dbReference>
<gene>
    <name evidence="2" type="ORF">WS90_27275</name>
</gene>
<accession>A0A103Z7I3</accession>